<comment type="function">
    <text evidence="7">Required for the formation of a threonylcarbamoyl group on adenosine at position 37 (t(6)A37) in mitochondrial tRNAs that read codons beginning with adenine. Probably involved in the transfer of the threonylcarbamoyl moiety of threonylcarbamoyl-AMP (TC-AMP) to the N6 group of A37. Involved in mitochondrial genome maintenance.</text>
</comment>
<feature type="domain" description="Gcp-like" evidence="9">
    <location>
        <begin position="353"/>
        <end position="648"/>
    </location>
</feature>
<dbReference type="GO" id="GO:0005739">
    <property type="term" value="C:mitochondrion"/>
    <property type="evidence" value="ECO:0007669"/>
    <property type="project" value="UniProtKB-SubCell"/>
</dbReference>
<comment type="similarity">
    <text evidence="7">Belongs to the KAE1 / TsaD family.</text>
</comment>
<protein>
    <recommendedName>
        <fullName evidence="1">N(6)-L-threonylcarbamoyladenine synthase</fullName>
        <ecNumber evidence="1">2.3.1.234</ecNumber>
    </recommendedName>
</protein>
<keyword evidence="4 7" id="KW-0479">Metal-binding</keyword>
<evidence type="ECO:0000256" key="6">
    <source>
        <dbReference type="ARBA" id="ARBA00048117"/>
    </source>
</evidence>
<sequence>MIPTARAAARPKLSLSISAAQNTSRPTLSLKSPGPLPRTPISPSAASPSSARFSSLQVPSYGYVNSCSSKSILKKQSTAVAAGTVNKRIQFKCTPTVHCVTPIENPEEYYGTHTKMSREERRWMTEREDSSEFRVSSSAESLFPATVPGPNPGSTMQLAAQMQKSLWRTVRAERRTSGTKVKKRNVPVGKEGSVSITYDAPALHQYHFGHGLGHPLRASVARATERQVFSAILYRRVQPITISTTNPNVELENPGREFSQGYMQHSQTDDTSVAIVEKNEATNAAKIHFLENVTADSNEYRGVHPIASLESHQENLAKLVDKALRHLPVALGNAEGHRSITLADGSQPRYKPDFVSATRGPGMRANLFVGLDTGKALSVAWQVPFMGVHHMQAHLLTPRLVSSLRQDQETSNHTSPSPPVTPEFPFLSILVSGGHSNLVKSSTLTDHKIMASTADIAIGESLDKSAREILPSSLLQSAKNTMYGKMLEEFAFPNGSADYADYRPPMNRGEELIKRETPWGWSLTTPFANTRNLQFSFSSIASAVKRIITQKENSGQRFSHEERVDMARESMRVCFEHLASRTIIALETLRQQKPEDEVKTVVVSGGVAANRFLMTVLRSFLDVRGFGHVDIVAPPPYLCTDNAAMIGWAGLEMFEAGWRTDLSARALRKWSLDPQADDGGVLGPSGWQKA</sequence>
<dbReference type="GO" id="GO:0061711">
    <property type="term" value="F:tRNA N(6)-L-threonylcarbamoyladenine synthase activity"/>
    <property type="evidence" value="ECO:0007669"/>
    <property type="project" value="UniProtKB-EC"/>
</dbReference>
<dbReference type="InterPro" id="IPR017860">
    <property type="entry name" value="Peptidase_M22_CS"/>
</dbReference>
<evidence type="ECO:0000256" key="1">
    <source>
        <dbReference type="ARBA" id="ARBA00012156"/>
    </source>
</evidence>
<evidence type="ECO:0000313" key="11">
    <source>
        <dbReference type="Proteomes" id="UP000275480"/>
    </source>
</evidence>
<dbReference type="AlphaFoldDB" id="A0AB74BUI1"/>
<dbReference type="EC" id="2.3.1.234" evidence="1"/>
<evidence type="ECO:0000313" key="10">
    <source>
        <dbReference type="EMBL" id="RMZ37970.1"/>
    </source>
</evidence>
<comment type="caution">
    <text evidence="10">The sequence shown here is derived from an EMBL/GenBank/DDBJ whole genome shotgun (WGS) entry which is preliminary data.</text>
</comment>
<keyword evidence="2 7" id="KW-0808">Transferase</keyword>
<dbReference type="PANTHER" id="PTHR11735:SF6">
    <property type="entry name" value="TRNA N6-ADENOSINE THREONYLCARBAMOYLTRANSFERASE, MITOCHONDRIAL"/>
    <property type="match status" value="1"/>
</dbReference>
<dbReference type="PROSITE" id="PS01016">
    <property type="entry name" value="GLYCOPROTEASE"/>
    <property type="match status" value="1"/>
</dbReference>
<evidence type="ECO:0000256" key="4">
    <source>
        <dbReference type="ARBA" id="ARBA00022723"/>
    </source>
</evidence>
<dbReference type="EMBL" id="QQZZ01000174">
    <property type="protein sequence ID" value="RMZ37970.1"/>
    <property type="molecule type" value="Genomic_DNA"/>
</dbReference>
<dbReference type="PANTHER" id="PTHR11735">
    <property type="entry name" value="TRNA N6-ADENOSINE THREONYLCARBAMOYLTRANSFERASE"/>
    <property type="match status" value="1"/>
</dbReference>
<feature type="compositionally biased region" description="Polar residues" evidence="8">
    <location>
        <begin position="20"/>
        <end position="30"/>
    </location>
</feature>
<reference evidence="10 11" key="1">
    <citation type="submission" date="2018-07" db="EMBL/GenBank/DDBJ databases">
        <title>Identification of spontaneous genetic mutation associated with occurrence of a yellow conidial color mutant of Aspergillus flavus.</title>
        <authorList>
            <person name="Chang P.-K."/>
            <person name="Mack B.M."/>
            <person name="Scharfenstein L."/>
            <person name="Gilbert M.K."/>
        </authorList>
    </citation>
    <scope>NUCLEOTIDE SEQUENCE [LARGE SCALE GENOMIC DNA]</scope>
    <source>
        <strain evidence="10 11">CA14</strain>
    </source>
</reference>
<keyword evidence="5 7" id="KW-0012">Acyltransferase</keyword>
<evidence type="ECO:0000259" key="9">
    <source>
        <dbReference type="Pfam" id="PF00814"/>
    </source>
</evidence>
<comment type="catalytic activity">
    <reaction evidence="6 7">
        <text>L-threonylcarbamoyladenylate + adenosine(37) in tRNA = N(6)-L-threonylcarbamoyladenosine(37) in tRNA + AMP + H(+)</text>
        <dbReference type="Rhea" id="RHEA:37059"/>
        <dbReference type="Rhea" id="RHEA-COMP:10162"/>
        <dbReference type="Rhea" id="RHEA-COMP:10163"/>
        <dbReference type="ChEBI" id="CHEBI:15378"/>
        <dbReference type="ChEBI" id="CHEBI:73682"/>
        <dbReference type="ChEBI" id="CHEBI:74411"/>
        <dbReference type="ChEBI" id="CHEBI:74418"/>
        <dbReference type="ChEBI" id="CHEBI:456215"/>
        <dbReference type="EC" id="2.3.1.234"/>
    </reaction>
</comment>
<dbReference type="InterPro" id="IPR043129">
    <property type="entry name" value="ATPase_NBD"/>
</dbReference>
<dbReference type="InterPro" id="IPR000905">
    <property type="entry name" value="Gcp-like_dom"/>
</dbReference>
<dbReference type="HAMAP" id="MF_01445">
    <property type="entry name" value="TsaD"/>
    <property type="match status" value="1"/>
</dbReference>
<comment type="subunit">
    <text evidence="7">Homodimer.</text>
</comment>
<keyword evidence="7" id="KW-0496">Mitochondrion</keyword>
<dbReference type="InterPro" id="IPR017861">
    <property type="entry name" value="KAE1/TsaD"/>
</dbReference>
<dbReference type="SUPFAM" id="SSF53067">
    <property type="entry name" value="Actin-like ATPase domain"/>
    <property type="match status" value="1"/>
</dbReference>
<dbReference type="Proteomes" id="UP000275480">
    <property type="component" value="Unassembled WGS sequence"/>
</dbReference>
<feature type="region of interest" description="Disordered" evidence="8">
    <location>
        <begin position="20"/>
        <end position="49"/>
    </location>
</feature>
<evidence type="ECO:0000256" key="5">
    <source>
        <dbReference type="ARBA" id="ARBA00023315"/>
    </source>
</evidence>
<name>A0AB74BUI1_ASPFL</name>
<dbReference type="GO" id="GO:0072670">
    <property type="term" value="P:mitochondrial tRNA threonylcarbamoyladenosine modification"/>
    <property type="evidence" value="ECO:0007669"/>
    <property type="project" value="TreeGrafter"/>
</dbReference>
<evidence type="ECO:0000256" key="3">
    <source>
        <dbReference type="ARBA" id="ARBA00022694"/>
    </source>
</evidence>
<dbReference type="PRINTS" id="PR00789">
    <property type="entry name" value="OSIALOPTASE"/>
</dbReference>
<keyword evidence="3 7" id="KW-0819">tRNA processing</keyword>
<accession>A0AB74BUI1</accession>
<dbReference type="Gene3D" id="3.30.420.40">
    <property type="match status" value="2"/>
</dbReference>
<evidence type="ECO:0000256" key="8">
    <source>
        <dbReference type="SAM" id="MobiDB-lite"/>
    </source>
</evidence>
<evidence type="ECO:0000256" key="7">
    <source>
        <dbReference type="HAMAP-Rule" id="MF_03179"/>
    </source>
</evidence>
<comment type="cofactor">
    <cofactor evidence="7">
        <name>a divalent metal cation</name>
        <dbReference type="ChEBI" id="CHEBI:60240"/>
    </cofactor>
    <text evidence="7">Binds 1 divalent metal cation per subunit.</text>
</comment>
<proteinExistence type="inferred from homology"/>
<organism evidence="10 11">
    <name type="scientific">Aspergillus flavus</name>
    <dbReference type="NCBI Taxonomy" id="5059"/>
    <lineage>
        <taxon>Eukaryota</taxon>
        <taxon>Fungi</taxon>
        <taxon>Dikarya</taxon>
        <taxon>Ascomycota</taxon>
        <taxon>Pezizomycotina</taxon>
        <taxon>Eurotiomycetes</taxon>
        <taxon>Eurotiomycetidae</taxon>
        <taxon>Eurotiales</taxon>
        <taxon>Aspergillaceae</taxon>
        <taxon>Aspergillus</taxon>
        <taxon>Aspergillus subgen. Circumdati</taxon>
    </lineage>
</organism>
<comment type="subcellular location">
    <subcellularLocation>
        <location evidence="7">Mitochondrion</location>
    </subcellularLocation>
</comment>
<gene>
    <name evidence="10" type="ORF">CA14_004820</name>
</gene>
<dbReference type="GO" id="GO:0046872">
    <property type="term" value="F:metal ion binding"/>
    <property type="evidence" value="ECO:0007669"/>
    <property type="project" value="UniProtKB-KW"/>
</dbReference>
<dbReference type="InterPro" id="IPR022450">
    <property type="entry name" value="TsaD"/>
</dbReference>
<dbReference type="FunFam" id="3.30.420.40:FF:000252">
    <property type="entry name" value="tRNA N6-adenosine threonylcarbamoyltransferase, mitochondrial"/>
    <property type="match status" value="1"/>
</dbReference>
<evidence type="ECO:0000256" key="2">
    <source>
        <dbReference type="ARBA" id="ARBA00022679"/>
    </source>
</evidence>
<dbReference type="Pfam" id="PF00814">
    <property type="entry name" value="TsaD"/>
    <property type="match status" value="1"/>
</dbReference>